<dbReference type="PROSITE" id="PS51762">
    <property type="entry name" value="GH16_2"/>
    <property type="match status" value="1"/>
</dbReference>
<reference evidence="4" key="1">
    <citation type="journal article" date="2013" name="Genome Announc.">
        <title>Draft genome sequence of the ascomycete Phaeoacremonium aleophilum strain UCR-PA7, a causal agent of the esca disease complex in grapevines.</title>
        <authorList>
            <person name="Blanco-Ulate B."/>
            <person name="Rolshausen P."/>
            <person name="Cantu D."/>
        </authorList>
    </citation>
    <scope>NUCLEOTIDE SEQUENCE [LARGE SCALE GENOMIC DNA]</scope>
    <source>
        <strain evidence="4">UCR-PA7</strain>
    </source>
</reference>
<name>R8BE89_PHAM7</name>
<dbReference type="GeneID" id="19327544"/>
<dbReference type="GO" id="GO:0004553">
    <property type="term" value="F:hydrolase activity, hydrolyzing O-glycosyl compounds"/>
    <property type="evidence" value="ECO:0007669"/>
    <property type="project" value="InterPro"/>
</dbReference>
<dbReference type="KEGG" id="tmn:UCRPA7_6845"/>
<dbReference type="Pfam" id="PF01822">
    <property type="entry name" value="WSC"/>
    <property type="match status" value="1"/>
</dbReference>
<keyword evidence="4" id="KW-1185">Reference proteome</keyword>
<dbReference type="HOGENOM" id="CLU_015157_1_0_1"/>
<dbReference type="CDD" id="cd02181">
    <property type="entry name" value="GH16_fungal_Lam16A_glucanase"/>
    <property type="match status" value="1"/>
</dbReference>
<evidence type="ECO:0000313" key="3">
    <source>
        <dbReference type="EMBL" id="EON97590.1"/>
    </source>
</evidence>
<dbReference type="InterPro" id="IPR050546">
    <property type="entry name" value="Glycosyl_Hydrlase_16"/>
</dbReference>
<feature type="domain" description="GH16" evidence="2">
    <location>
        <begin position="2"/>
        <end position="309"/>
    </location>
</feature>
<evidence type="ECO:0000313" key="4">
    <source>
        <dbReference type="Proteomes" id="UP000014074"/>
    </source>
</evidence>
<dbReference type="SMART" id="SM00321">
    <property type="entry name" value="WSC"/>
    <property type="match status" value="1"/>
</dbReference>
<dbReference type="GO" id="GO:0009251">
    <property type="term" value="P:glucan catabolic process"/>
    <property type="evidence" value="ECO:0007669"/>
    <property type="project" value="TreeGrafter"/>
</dbReference>
<evidence type="ECO:0000259" key="2">
    <source>
        <dbReference type="PROSITE" id="PS51762"/>
    </source>
</evidence>
<accession>R8BE89</accession>
<dbReference type="Gene3D" id="2.60.120.200">
    <property type="match status" value="1"/>
</dbReference>
<gene>
    <name evidence="3" type="ORF">UCRPA7_6845</name>
</gene>
<dbReference type="Pfam" id="PF26113">
    <property type="entry name" value="GH16_XgeA"/>
    <property type="match status" value="1"/>
</dbReference>
<dbReference type="PANTHER" id="PTHR10963">
    <property type="entry name" value="GLYCOSYL HYDROLASE-RELATED"/>
    <property type="match status" value="1"/>
</dbReference>
<dbReference type="PROSITE" id="PS51212">
    <property type="entry name" value="WSC"/>
    <property type="match status" value="1"/>
</dbReference>
<dbReference type="eggNOG" id="ENOG502RN7K">
    <property type="taxonomic scope" value="Eukaryota"/>
</dbReference>
<proteinExistence type="predicted"/>
<dbReference type="SUPFAM" id="SSF49899">
    <property type="entry name" value="Concanavalin A-like lectins/glucanases"/>
    <property type="match status" value="1"/>
</dbReference>
<dbReference type="RefSeq" id="XP_007917572.1">
    <property type="nucleotide sequence ID" value="XM_007919381.1"/>
</dbReference>
<dbReference type="AlphaFoldDB" id="R8BE89"/>
<dbReference type="InterPro" id="IPR000757">
    <property type="entry name" value="Beta-glucanase-like"/>
</dbReference>
<dbReference type="InterPro" id="IPR002889">
    <property type="entry name" value="WSC_carb-bd"/>
</dbReference>
<dbReference type="EMBL" id="KB933264">
    <property type="protein sequence ID" value="EON97590.1"/>
    <property type="molecule type" value="Genomic_DNA"/>
</dbReference>
<dbReference type="InterPro" id="IPR013320">
    <property type="entry name" value="ConA-like_dom_sf"/>
</dbReference>
<protein>
    <submittedName>
        <fullName evidence="3">Putative endo--beta-protein</fullName>
    </submittedName>
</protein>
<evidence type="ECO:0000259" key="1">
    <source>
        <dbReference type="PROSITE" id="PS51212"/>
    </source>
</evidence>
<organism evidence="3 4">
    <name type="scientific">Phaeoacremonium minimum (strain UCR-PA7)</name>
    <name type="common">Esca disease fungus</name>
    <name type="synonym">Togninia minima</name>
    <dbReference type="NCBI Taxonomy" id="1286976"/>
    <lineage>
        <taxon>Eukaryota</taxon>
        <taxon>Fungi</taxon>
        <taxon>Dikarya</taxon>
        <taxon>Ascomycota</taxon>
        <taxon>Pezizomycotina</taxon>
        <taxon>Sordariomycetes</taxon>
        <taxon>Sordariomycetidae</taxon>
        <taxon>Togniniales</taxon>
        <taxon>Togniniaceae</taxon>
        <taxon>Phaeoacremonium</taxon>
    </lineage>
</organism>
<dbReference type="PANTHER" id="PTHR10963:SF24">
    <property type="entry name" value="GLYCOSIDASE C21B10.07-RELATED"/>
    <property type="match status" value="1"/>
</dbReference>
<sequence>MSLSYSLTYSYAGDALINGFNFFNETDPSSGFVAYQSREAAYEQGLYSVDPVSDVVTLRVDTTNTYATDGSDGYRPSIRIESKEAFNHGLIIGDFAHMPGSVCGSWPAFWMYGPDWPESGEIDIIEGANTAVENLMSGHTASGCTLPSTGGYTGTQGNTDCTSPGDNGNIGCNYTPPDSDTSTYGDTFNAVGGGIYAVEWTSDAIKIWHFPRTAIPTDITSKTPDPTAWGEPQSIFGGSSCDVDTFFNDMSIVINMDLCGAYAANVWGVTDTCDSNAATCNEWVAQNPSALENVYWEINSIDVYQKPEIVSSSSSAASLGFPSRTVTLSGIFGNSSTVAPASTGLPTAATTADATTTPAGVSVSSTNTAVIPSSTAGLNDPAAIGDFTFLGCFGSNSSYPTFNIAGSDAAMTPEVCVGLCASNKYAGVYDTSCYCADDLDALTQAIPDTDQCDVPCPGDASESCGGLAPWAVNGTSLASRSLSSFSRLHRRAAPAQILLTMYANLAVIPDPPAAPGMGGGADAVVTAHVTSTVVSTITSTVTYVSVCSTNPAILVTLEYCTTWTVTGCGCAHDTTPAVAMSTMVAACDACGASGESSVTLTVPAAVCTTAAVTTAAVTIPVVPASPTGGNTTVPVPTATGLVVVAAAGPGVIGMAKEFVSVAAIGSLTLALALVL</sequence>
<feature type="domain" description="WSC" evidence="1">
    <location>
        <begin position="386"/>
        <end position="476"/>
    </location>
</feature>
<dbReference type="Proteomes" id="UP000014074">
    <property type="component" value="Unassembled WGS sequence"/>
</dbReference>
<dbReference type="OrthoDB" id="192832at2759"/>